<feature type="domain" description="Plastocyanin-like" evidence="8">
    <location>
        <begin position="170"/>
        <end position="320"/>
    </location>
</feature>
<dbReference type="FunFam" id="2.60.40.420:FF:000045">
    <property type="entry name" value="Laccase 2"/>
    <property type="match status" value="1"/>
</dbReference>
<keyword evidence="12" id="KW-1185">Reference proteome</keyword>
<dbReference type="PROSITE" id="PS00079">
    <property type="entry name" value="MULTICOPPER_OXIDASE1"/>
    <property type="match status" value="1"/>
</dbReference>
<organism evidence="11 12">
    <name type="scientific">Hypsizygus marmoreus</name>
    <name type="common">White beech mushroom</name>
    <name type="synonym">Agaricus marmoreus</name>
    <dbReference type="NCBI Taxonomy" id="39966"/>
    <lineage>
        <taxon>Eukaryota</taxon>
        <taxon>Fungi</taxon>
        <taxon>Dikarya</taxon>
        <taxon>Basidiomycota</taxon>
        <taxon>Agaricomycotina</taxon>
        <taxon>Agaricomycetes</taxon>
        <taxon>Agaricomycetidae</taxon>
        <taxon>Agaricales</taxon>
        <taxon>Tricholomatineae</taxon>
        <taxon>Lyophyllaceae</taxon>
        <taxon>Hypsizygus</taxon>
    </lineage>
</organism>
<evidence type="ECO:0000313" key="11">
    <source>
        <dbReference type="EMBL" id="RDB26311.1"/>
    </source>
</evidence>
<dbReference type="GO" id="GO:0005507">
    <property type="term" value="F:copper ion binding"/>
    <property type="evidence" value="ECO:0007669"/>
    <property type="project" value="InterPro"/>
</dbReference>
<dbReference type="Pfam" id="PF07731">
    <property type="entry name" value="Cu-oxidase_2"/>
    <property type="match status" value="1"/>
</dbReference>
<evidence type="ECO:0000256" key="3">
    <source>
        <dbReference type="ARBA" id="ARBA00023002"/>
    </source>
</evidence>
<evidence type="ECO:0000256" key="7">
    <source>
        <dbReference type="SAM" id="SignalP"/>
    </source>
</evidence>
<comment type="caution">
    <text evidence="11">The sequence shown here is derived from an EMBL/GenBank/DDBJ whole genome shotgun (WGS) entry which is preliminary data.</text>
</comment>
<dbReference type="InterPro" id="IPR033138">
    <property type="entry name" value="Cu_oxidase_CS"/>
</dbReference>
<feature type="domain" description="Plastocyanin-like" evidence="9">
    <location>
        <begin position="380"/>
        <end position="516"/>
    </location>
</feature>
<keyword evidence="3" id="KW-0560">Oxidoreductase</keyword>
<dbReference type="PANTHER" id="PTHR11709:SF511">
    <property type="entry name" value="LACCASE"/>
    <property type="match status" value="1"/>
</dbReference>
<keyword evidence="2" id="KW-0479">Metal-binding</keyword>
<evidence type="ECO:0000313" key="12">
    <source>
        <dbReference type="Proteomes" id="UP000076154"/>
    </source>
</evidence>
<dbReference type="Proteomes" id="UP000076154">
    <property type="component" value="Unassembled WGS sequence"/>
</dbReference>
<dbReference type="InterPro" id="IPR011706">
    <property type="entry name" value="Cu-oxidase_C"/>
</dbReference>
<keyword evidence="4" id="KW-0186">Copper</keyword>
<evidence type="ECO:0000259" key="10">
    <source>
        <dbReference type="Pfam" id="PF07732"/>
    </source>
</evidence>
<keyword evidence="5" id="KW-1015">Disulfide bond</keyword>
<feature type="chain" id="PRO_5016562651" evidence="7">
    <location>
        <begin position="22"/>
        <end position="544"/>
    </location>
</feature>
<dbReference type="InterPro" id="IPR045087">
    <property type="entry name" value="Cu-oxidase_fam"/>
</dbReference>
<dbReference type="GO" id="GO:0016491">
    <property type="term" value="F:oxidoreductase activity"/>
    <property type="evidence" value="ECO:0007669"/>
    <property type="project" value="UniProtKB-KW"/>
</dbReference>
<comment type="similarity">
    <text evidence="1">Belongs to the multicopper oxidase family.</text>
</comment>
<dbReference type="InParanoid" id="A0A369JVE2"/>
<dbReference type="InterPro" id="IPR002355">
    <property type="entry name" value="Cu_oxidase_Cu_BS"/>
</dbReference>
<reference evidence="11" key="1">
    <citation type="submission" date="2018-04" db="EMBL/GenBank/DDBJ databases">
        <title>Whole genome sequencing of Hypsizygus marmoreus.</title>
        <authorList>
            <person name="Choi I.-G."/>
            <person name="Min B."/>
            <person name="Kim J.-G."/>
            <person name="Kim S."/>
            <person name="Oh Y.-L."/>
            <person name="Kong W.-S."/>
            <person name="Park H."/>
            <person name="Jeong J."/>
            <person name="Song E.-S."/>
        </authorList>
    </citation>
    <scope>NUCLEOTIDE SEQUENCE [LARGE SCALE GENOMIC DNA]</scope>
    <source>
        <strain evidence="11">51987-8</strain>
    </source>
</reference>
<dbReference type="PANTHER" id="PTHR11709">
    <property type="entry name" value="MULTI-COPPER OXIDASE"/>
    <property type="match status" value="1"/>
</dbReference>
<keyword evidence="7" id="KW-0732">Signal</keyword>
<evidence type="ECO:0000256" key="4">
    <source>
        <dbReference type="ARBA" id="ARBA00023008"/>
    </source>
</evidence>
<gene>
    <name evidence="11" type="primary">lcc2_0</name>
    <name evidence="11" type="ORF">Hypma_006582</name>
</gene>
<proteinExistence type="inferred from homology"/>
<dbReference type="AlphaFoldDB" id="A0A369JVE2"/>
<dbReference type="EMBL" id="LUEZ02000040">
    <property type="protein sequence ID" value="RDB26311.1"/>
    <property type="molecule type" value="Genomic_DNA"/>
</dbReference>
<dbReference type="STRING" id="39966.A0A369JVE2"/>
<dbReference type="SUPFAM" id="SSF49503">
    <property type="entry name" value="Cupredoxins"/>
    <property type="match status" value="3"/>
</dbReference>
<sequence>MHFLFASAALLALLKPHPVASLAVDASIKAVTLDIVNKNLAPDGFLRSTIVANGQYPGPAITATKGQTLRVTVNNKLTDPNMRRSTTVNFDGIFQSTANSYNEGSAFVTTCPIAPGASYTYEVPLGSQTGTHWYHSELSVQYVDGLRGALIIYDPLDPQRQLYDVDDLSTVIQLGDWWQNSSLPMLARYEATGIVPVSDSGTVNGIGRYQGGPNVPFAVTNVVSGKRYRLRVINQSARNVFTFSVDSHSLTVIEADGVATRPHTVDVIEMLAGQRYSVVLTANKPVANYWINAPFVGGLPSRNLHQNATLSRSILRYRGAPIAEPTTPWTLGPENGVPLIEANLVPLVNEVPPPADVNISLDLTVIAGQAIWNVNNISYLPPKVPTLNKVLAGSASFDPTENTFILPAHKTIQIEFPPTDDDDAHRMCFIASPFLSIDLDTISTAFHLHGGNFWVVKSMSSSTANFVNPIRRDVAGVGGSGTTIRFRTDNPGPWLFHCHIFWHKQAGLATVMLADPAAVRKNTHPTKAWEALCPAYNALPVELQ</sequence>
<dbReference type="OrthoDB" id="2121828at2759"/>
<dbReference type="InterPro" id="IPR008972">
    <property type="entry name" value="Cupredoxin"/>
</dbReference>
<keyword evidence="6" id="KW-0325">Glycoprotein</keyword>
<accession>A0A369JVE2</accession>
<feature type="signal peptide" evidence="7">
    <location>
        <begin position="1"/>
        <end position="21"/>
    </location>
</feature>
<evidence type="ECO:0000259" key="8">
    <source>
        <dbReference type="Pfam" id="PF00394"/>
    </source>
</evidence>
<dbReference type="Gene3D" id="2.60.40.420">
    <property type="entry name" value="Cupredoxins - blue copper proteins"/>
    <property type="match status" value="3"/>
</dbReference>
<protein>
    <submittedName>
        <fullName evidence="11">Laccase-2</fullName>
    </submittedName>
</protein>
<dbReference type="Pfam" id="PF07732">
    <property type="entry name" value="Cu-oxidase_3"/>
    <property type="match status" value="1"/>
</dbReference>
<evidence type="ECO:0000256" key="6">
    <source>
        <dbReference type="ARBA" id="ARBA00023180"/>
    </source>
</evidence>
<dbReference type="InterPro" id="IPR001117">
    <property type="entry name" value="Cu-oxidase_2nd"/>
</dbReference>
<evidence type="ECO:0000256" key="2">
    <source>
        <dbReference type="ARBA" id="ARBA00022723"/>
    </source>
</evidence>
<dbReference type="InterPro" id="IPR011707">
    <property type="entry name" value="Cu-oxidase-like_N"/>
</dbReference>
<name>A0A369JVE2_HYPMA</name>
<dbReference type="PROSITE" id="PS00080">
    <property type="entry name" value="MULTICOPPER_OXIDASE2"/>
    <property type="match status" value="1"/>
</dbReference>
<evidence type="ECO:0000256" key="5">
    <source>
        <dbReference type="ARBA" id="ARBA00023157"/>
    </source>
</evidence>
<evidence type="ECO:0000256" key="1">
    <source>
        <dbReference type="ARBA" id="ARBA00010609"/>
    </source>
</evidence>
<evidence type="ECO:0000259" key="9">
    <source>
        <dbReference type="Pfam" id="PF07731"/>
    </source>
</evidence>
<feature type="domain" description="Plastocyanin-like" evidence="10">
    <location>
        <begin position="37"/>
        <end position="155"/>
    </location>
</feature>
<dbReference type="CDD" id="cd13903">
    <property type="entry name" value="CuRO_3_Tv-LCC_like"/>
    <property type="match status" value="1"/>
</dbReference>
<dbReference type="Pfam" id="PF00394">
    <property type="entry name" value="Cu-oxidase"/>
    <property type="match status" value="1"/>
</dbReference>